<reference evidence="2" key="2">
    <citation type="submission" date="2023-06" db="EMBL/GenBank/DDBJ databases">
        <authorList>
            <person name="Kobayashi Y."/>
            <person name="Kayamori A."/>
            <person name="Aoki K."/>
            <person name="Shiwa Y."/>
            <person name="Fujita N."/>
            <person name="Sugita T."/>
            <person name="Iwasaki W."/>
            <person name="Tanaka N."/>
            <person name="Takashima M."/>
        </authorList>
    </citation>
    <scope>NUCLEOTIDE SEQUENCE</scope>
    <source>
        <strain evidence="2">HIS016</strain>
    </source>
</reference>
<reference evidence="2" key="1">
    <citation type="journal article" date="2023" name="BMC Genomics">
        <title>Chromosome-level genome assemblies of Cutaneotrichosporon spp. (Trichosporonales, Basidiomycota) reveal imbalanced evolution between nucleotide sequences and chromosome synteny.</title>
        <authorList>
            <person name="Kobayashi Y."/>
            <person name="Kayamori A."/>
            <person name="Aoki K."/>
            <person name="Shiwa Y."/>
            <person name="Matsutani M."/>
            <person name="Fujita N."/>
            <person name="Sugita T."/>
            <person name="Iwasaki W."/>
            <person name="Tanaka N."/>
            <person name="Takashima M."/>
        </authorList>
    </citation>
    <scope>NUCLEOTIDE SEQUENCE</scope>
    <source>
        <strain evidence="2">HIS016</strain>
    </source>
</reference>
<name>A0AAD3YEM7_9TREE</name>
<proteinExistence type="predicted"/>
<accession>A0AAD3YEM7</accession>
<keyword evidence="3" id="KW-1185">Reference proteome</keyword>
<dbReference type="PROSITE" id="PS51186">
    <property type="entry name" value="GNAT"/>
    <property type="match status" value="1"/>
</dbReference>
<dbReference type="Pfam" id="PF00583">
    <property type="entry name" value="Acetyltransf_1"/>
    <property type="match status" value="1"/>
</dbReference>
<evidence type="ECO:0000313" key="2">
    <source>
        <dbReference type="EMBL" id="GMK59152.1"/>
    </source>
</evidence>
<dbReference type="SUPFAM" id="SSF55729">
    <property type="entry name" value="Acyl-CoA N-acyltransferases (Nat)"/>
    <property type="match status" value="1"/>
</dbReference>
<dbReference type="PANTHER" id="PTHR42791">
    <property type="entry name" value="GNAT FAMILY ACETYLTRANSFERASE"/>
    <property type="match status" value="1"/>
</dbReference>
<dbReference type="GO" id="GO:0016747">
    <property type="term" value="F:acyltransferase activity, transferring groups other than amino-acyl groups"/>
    <property type="evidence" value="ECO:0007669"/>
    <property type="project" value="InterPro"/>
</dbReference>
<comment type="caution">
    <text evidence="2">The sequence shown here is derived from an EMBL/GenBank/DDBJ whole genome shotgun (WGS) entry which is preliminary data.</text>
</comment>
<feature type="domain" description="N-acetyltransferase" evidence="1">
    <location>
        <begin position="59"/>
        <end position="203"/>
    </location>
</feature>
<dbReference type="PANTHER" id="PTHR42791:SF1">
    <property type="entry name" value="N-ACETYLTRANSFERASE DOMAIN-CONTAINING PROTEIN"/>
    <property type="match status" value="1"/>
</dbReference>
<dbReference type="EMBL" id="BTCM01000007">
    <property type="protein sequence ID" value="GMK59152.1"/>
    <property type="molecule type" value="Genomic_DNA"/>
</dbReference>
<dbReference type="AlphaFoldDB" id="A0AAD3YEM7"/>
<dbReference type="Gene3D" id="3.40.630.30">
    <property type="match status" value="1"/>
</dbReference>
<dbReference type="Proteomes" id="UP001222932">
    <property type="component" value="Unassembled WGS sequence"/>
</dbReference>
<dbReference type="CDD" id="cd04301">
    <property type="entry name" value="NAT_SF"/>
    <property type="match status" value="1"/>
</dbReference>
<sequence>MHVRQIKAGQANEPLRTELVQVMTASFLTYKPWTGMWGDDRAFTESLFATIVATAFEKWDVWVAEEDDRVLGVALWCPPGVSFDTAFLRASVGSLPPGLKEHFVSIISPQFRTLDGTLPGHDTEWWYLAFLATLPDAKGKGVGSALLNAGAELAGSTPLALTTGTDDNQRFYERRGYAKRAEAGAVLYNGYDWTERLMVCPGDAEI</sequence>
<gene>
    <name evidence="2" type="ORF">CspeluHIS016_0701670</name>
</gene>
<organism evidence="2 3">
    <name type="scientific">Cutaneotrichosporon spelunceum</name>
    <dbReference type="NCBI Taxonomy" id="1672016"/>
    <lineage>
        <taxon>Eukaryota</taxon>
        <taxon>Fungi</taxon>
        <taxon>Dikarya</taxon>
        <taxon>Basidiomycota</taxon>
        <taxon>Agaricomycotina</taxon>
        <taxon>Tremellomycetes</taxon>
        <taxon>Trichosporonales</taxon>
        <taxon>Trichosporonaceae</taxon>
        <taxon>Cutaneotrichosporon</taxon>
    </lineage>
</organism>
<dbReference type="InterPro" id="IPR052523">
    <property type="entry name" value="Trichothecene_AcTrans"/>
</dbReference>
<evidence type="ECO:0000313" key="3">
    <source>
        <dbReference type="Proteomes" id="UP001222932"/>
    </source>
</evidence>
<dbReference type="InterPro" id="IPR000182">
    <property type="entry name" value="GNAT_dom"/>
</dbReference>
<dbReference type="InterPro" id="IPR016181">
    <property type="entry name" value="Acyl_CoA_acyltransferase"/>
</dbReference>
<evidence type="ECO:0000259" key="1">
    <source>
        <dbReference type="PROSITE" id="PS51186"/>
    </source>
</evidence>
<protein>
    <recommendedName>
        <fullName evidence="1">N-acetyltransferase domain-containing protein</fullName>
    </recommendedName>
</protein>